<evidence type="ECO:0008006" key="11">
    <source>
        <dbReference type="Google" id="ProtNLM"/>
    </source>
</evidence>
<dbReference type="PANTHER" id="PTHR30477:SF13">
    <property type="entry name" value="IRON TRANSPORT SYSTEM MEMBRANE PROTEIN HI_0360-RELATED"/>
    <property type="match status" value="1"/>
</dbReference>
<dbReference type="OrthoDB" id="1016457at2"/>
<dbReference type="GO" id="GO:0043190">
    <property type="term" value="C:ATP-binding cassette (ABC) transporter complex"/>
    <property type="evidence" value="ECO:0007669"/>
    <property type="project" value="InterPro"/>
</dbReference>
<keyword evidence="10" id="KW-1185">Reference proteome</keyword>
<evidence type="ECO:0000256" key="8">
    <source>
        <dbReference type="SAM" id="Phobius"/>
    </source>
</evidence>
<gene>
    <name evidence="9" type="ORF">AVL63_03050</name>
</gene>
<feature type="transmembrane region" description="Helical" evidence="8">
    <location>
        <begin position="192"/>
        <end position="215"/>
    </location>
</feature>
<dbReference type="RefSeq" id="WP_058888698.1">
    <property type="nucleotide sequence ID" value="NZ_LQBM01000003.1"/>
</dbReference>
<evidence type="ECO:0000256" key="3">
    <source>
        <dbReference type="ARBA" id="ARBA00022692"/>
    </source>
</evidence>
<feature type="transmembrane region" description="Helical" evidence="8">
    <location>
        <begin position="249"/>
        <end position="272"/>
    </location>
</feature>
<feature type="transmembrane region" description="Helical" evidence="8">
    <location>
        <begin position="164"/>
        <end position="186"/>
    </location>
</feature>
<feature type="compositionally biased region" description="Basic and acidic residues" evidence="7">
    <location>
        <begin position="282"/>
        <end position="303"/>
    </location>
</feature>
<name>A0A0W8IGI1_9MICC</name>
<dbReference type="SUPFAM" id="SSF81345">
    <property type="entry name" value="ABC transporter involved in vitamin B12 uptake, BtuC"/>
    <property type="match status" value="1"/>
</dbReference>
<proteinExistence type="inferred from homology"/>
<keyword evidence="3 6" id="KW-0812">Transmembrane</keyword>
<organism evidence="9 10">
    <name type="scientific">Nesterenkonia jeotgali</name>
    <dbReference type="NCBI Taxonomy" id="317018"/>
    <lineage>
        <taxon>Bacteria</taxon>
        <taxon>Bacillati</taxon>
        <taxon>Actinomycetota</taxon>
        <taxon>Actinomycetes</taxon>
        <taxon>Micrococcales</taxon>
        <taxon>Micrococcaceae</taxon>
        <taxon>Nesterenkonia</taxon>
    </lineage>
</organism>
<evidence type="ECO:0000256" key="4">
    <source>
        <dbReference type="ARBA" id="ARBA00022989"/>
    </source>
</evidence>
<keyword evidence="6" id="KW-0813">Transport</keyword>
<feature type="transmembrane region" description="Helical" evidence="8">
    <location>
        <begin position="95"/>
        <end position="115"/>
    </location>
</feature>
<evidence type="ECO:0000256" key="2">
    <source>
        <dbReference type="ARBA" id="ARBA00008034"/>
    </source>
</evidence>
<feature type="transmembrane region" description="Helical" evidence="8">
    <location>
        <begin position="55"/>
        <end position="83"/>
    </location>
</feature>
<feature type="transmembrane region" description="Helical" evidence="8">
    <location>
        <begin position="222"/>
        <end position="243"/>
    </location>
</feature>
<keyword evidence="4 8" id="KW-1133">Transmembrane helix</keyword>
<dbReference type="Pfam" id="PF00950">
    <property type="entry name" value="ABC-3"/>
    <property type="match status" value="1"/>
</dbReference>
<dbReference type="FunFam" id="1.10.3470.10:FF:000003">
    <property type="entry name" value="Iron ABC transporter permease SitD"/>
    <property type="match status" value="1"/>
</dbReference>
<evidence type="ECO:0000313" key="10">
    <source>
        <dbReference type="Proteomes" id="UP000054023"/>
    </source>
</evidence>
<dbReference type="GO" id="GO:0071281">
    <property type="term" value="P:cellular response to iron ion"/>
    <property type="evidence" value="ECO:0007669"/>
    <property type="project" value="UniProtKB-ARBA"/>
</dbReference>
<dbReference type="AlphaFoldDB" id="A0A0W8IGI1"/>
<feature type="region of interest" description="Disordered" evidence="7">
    <location>
        <begin position="275"/>
        <end position="303"/>
    </location>
</feature>
<dbReference type="CDD" id="cd06550">
    <property type="entry name" value="TM_ABC_iron-siderophores_like"/>
    <property type="match status" value="1"/>
</dbReference>
<protein>
    <recommendedName>
        <fullName evidence="11">Manganese ABC transporter permease</fullName>
    </recommendedName>
</protein>
<dbReference type="Proteomes" id="UP000054023">
    <property type="component" value="Unassembled WGS sequence"/>
</dbReference>
<dbReference type="InterPro" id="IPR001626">
    <property type="entry name" value="ABC_TroCD"/>
</dbReference>
<dbReference type="PANTHER" id="PTHR30477">
    <property type="entry name" value="ABC-TRANSPORTER METAL-BINDING PROTEIN"/>
    <property type="match status" value="1"/>
</dbReference>
<evidence type="ECO:0000256" key="6">
    <source>
        <dbReference type="RuleBase" id="RU003943"/>
    </source>
</evidence>
<accession>A0A0W8IGI1</accession>
<dbReference type="Gene3D" id="1.10.3470.10">
    <property type="entry name" value="ABC transporter involved in vitamin B12 uptake, BtuC"/>
    <property type="match status" value="1"/>
</dbReference>
<dbReference type="STRING" id="317018.AVL63_03050"/>
<reference evidence="10" key="1">
    <citation type="submission" date="2015-12" db="EMBL/GenBank/DDBJ databases">
        <authorList>
            <person name="Nair G.R."/>
            <person name="Kaur G."/>
            <person name="Mayilraj S."/>
        </authorList>
    </citation>
    <scope>NUCLEOTIDE SEQUENCE [LARGE SCALE GENOMIC DNA]</scope>
    <source>
        <strain evidence="10">CD08_7</strain>
    </source>
</reference>
<dbReference type="GO" id="GO:0010043">
    <property type="term" value="P:response to zinc ion"/>
    <property type="evidence" value="ECO:0007669"/>
    <property type="project" value="TreeGrafter"/>
</dbReference>
<comment type="subcellular location">
    <subcellularLocation>
        <location evidence="6">Cell membrane</location>
        <topology evidence="6">Multi-pass membrane protein</topology>
    </subcellularLocation>
    <subcellularLocation>
        <location evidence="1">Membrane</location>
        <topology evidence="1">Multi-pass membrane protein</topology>
    </subcellularLocation>
</comment>
<dbReference type="InterPro" id="IPR037294">
    <property type="entry name" value="ABC_BtuC-like"/>
</dbReference>
<keyword evidence="5 8" id="KW-0472">Membrane</keyword>
<dbReference type="EMBL" id="LQBM01000003">
    <property type="protein sequence ID" value="KUG59016.1"/>
    <property type="molecule type" value="Genomic_DNA"/>
</dbReference>
<comment type="caution">
    <text evidence="9">The sequence shown here is derived from an EMBL/GenBank/DDBJ whole genome shotgun (WGS) entry which is preliminary data.</text>
</comment>
<feature type="transmembrane region" description="Helical" evidence="8">
    <location>
        <begin position="135"/>
        <end position="152"/>
    </location>
</feature>
<evidence type="ECO:0000313" key="9">
    <source>
        <dbReference type="EMBL" id="KUG59016.1"/>
    </source>
</evidence>
<feature type="transmembrane region" description="Helical" evidence="8">
    <location>
        <begin position="17"/>
        <end position="43"/>
    </location>
</feature>
<sequence>MWELLVQPMEFPFMQHALAAAVISSVVCAMLSCWLVLMGWSLMGEAVAHSILPGIVLAHIFGVPMALGAFVFGMLAVLLIGGISGGSTLKHDTSIGVVFTSLFALGLVLVSRTPSETHLTHILFGNVLGISQQDLLQTAGLGLATVAVLLTLRHSFVLLAFDKVHAHTIGLSTGALSVLLLALLALTTVTSLQTLGILLVVAMLVVPGATALLLCRRFGPMLAVAASSAAASAVIGVYASYWLDISTGGSIVLAQSGQFALAYLFAPVKGMVPRLRRRRQRPTSERGEPARPIHKLLDVKDPA</sequence>
<evidence type="ECO:0000256" key="7">
    <source>
        <dbReference type="SAM" id="MobiDB-lite"/>
    </source>
</evidence>
<evidence type="ECO:0000256" key="5">
    <source>
        <dbReference type="ARBA" id="ARBA00023136"/>
    </source>
</evidence>
<dbReference type="GO" id="GO:0055085">
    <property type="term" value="P:transmembrane transport"/>
    <property type="evidence" value="ECO:0007669"/>
    <property type="project" value="InterPro"/>
</dbReference>
<evidence type="ECO:0000256" key="1">
    <source>
        <dbReference type="ARBA" id="ARBA00004141"/>
    </source>
</evidence>
<comment type="similarity">
    <text evidence="2 6">Belongs to the ABC-3 integral membrane protein family.</text>
</comment>